<dbReference type="InterPro" id="IPR001029">
    <property type="entry name" value="Flagellin_N"/>
</dbReference>
<dbReference type="SUPFAM" id="SSF64518">
    <property type="entry name" value="Phase 1 flagellin"/>
    <property type="match status" value="1"/>
</dbReference>
<evidence type="ECO:0000256" key="1">
    <source>
        <dbReference type="ARBA" id="ARBA00004365"/>
    </source>
</evidence>
<dbReference type="RefSeq" id="WP_147784243.1">
    <property type="nucleotide sequence ID" value="NZ_VRMG01000009.1"/>
</dbReference>
<dbReference type="GO" id="GO:0071973">
    <property type="term" value="P:bacterial-type flagellum-dependent cell motility"/>
    <property type="evidence" value="ECO:0007669"/>
    <property type="project" value="InterPro"/>
</dbReference>
<dbReference type="Pfam" id="PF00669">
    <property type="entry name" value="Flagellin_N"/>
    <property type="match status" value="1"/>
</dbReference>
<feature type="domain" description="Flagellin N-terminal" evidence="4">
    <location>
        <begin position="7"/>
        <end position="142"/>
    </location>
</feature>
<dbReference type="PANTHER" id="PTHR42792">
    <property type="entry name" value="FLAGELLIN"/>
    <property type="match status" value="1"/>
</dbReference>
<keyword evidence="6" id="KW-0966">Cell projection</keyword>
<keyword evidence="6" id="KW-0969">Cilium</keyword>
<name>A0A5C8ULN3_9MICO</name>
<dbReference type="Gene3D" id="1.20.1330.10">
    <property type="entry name" value="f41 fragment of flagellin, N-terminal domain"/>
    <property type="match status" value="1"/>
</dbReference>
<sequence>MVNRVTSQTMMATSQRNLQSSAAQLARVQALASGQQKISKPSDDPSGTADSLRVRVDQAATAQYGRNIDDGNSWLTTVDAALSSTTDILRRVRDLTVQGANDGALSPAAKEAIAKELEGLKTDLLGQANAKYAGRTVFAGTSDAGVAFDSSYAFTGTGTPVTRRLDGSTTVRVDADGAAVFGTGPGSVFALVDNIVADLRSGVNVGPQLATIDTHMTAALSQQSAVGANQAQVNKAEASNLQQSNALEAQRSSIEDVDLSQVVLQLKQQEVTYQSALAITSRTLQPTLMDFLR</sequence>
<evidence type="ECO:0000256" key="2">
    <source>
        <dbReference type="ARBA" id="ARBA00005709"/>
    </source>
</evidence>
<comment type="subcellular location">
    <subcellularLocation>
        <location evidence="1">Bacterial flagellum</location>
    </subcellularLocation>
</comment>
<evidence type="ECO:0000259" key="5">
    <source>
        <dbReference type="Pfam" id="PF00700"/>
    </source>
</evidence>
<dbReference type="GO" id="GO:0005198">
    <property type="term" value="F:structural molecule activity"/>
    <property type="evidence" value="ECO:0007669"/>
    <property type="project" value="InterPro"/>
</dbReference>
<accession>A0A5C8ULN3</accession>
<dbReference type="GO" id="GO:0009424">
    <property type="term" value="C:bacterial-type flagellum hook"/>
    <property type="evidence" value="ECO:0007669"/>
    <property type="project" value="InterPro"/>
</dbReference>
<feature type="domain" description="Flagellin C-terminal" evidence="5">
    <location>
        <begin position="210"/>
        <end position="285"/>
    </location>
</feature>
<keyword evidence="6" id="KW-0282">Flagellum</keyword>
<dbReference type="NCBIfam" id="TIGR02550">
    <property type="entry name" value="flagell_flgL"/>
    <property type="match status" value="1"/>
</dbReference>
<dbReference type="InterPro" id="IPR013384">
    <property type="entry name" value="Flagell_FlgL"/>
</dbReference>
<dbReference type="Proteomes" id="UP000321379">
    <property type="component" value="Unassembled WGS sequence"/>
</dbReference>
<dbReference type="InterPro" id="IPR001492">
    <property type="entry name" value="Flagellin"/>
</dbReference>
<evidence type="ECO:0000256" key="3">
    <source>
        <dbReference type="ARBA" id="ARBA00023143"/>
    </source>
</evidence>
<evidence type="ECO:0000259" key="4">
    <source>
        <dbReference type="Pfam" id="PF00669"/>
    </source>
</evidence>
<comment type="caution">
    <text evidence="6">The sequence shown here is derived from an EMBL/GenBank/DDBJ whole genome shotgun (WGS) entry which is preliminary data.</text>
</comment>
<dbReference type="AlphaFoldDB" id="A0A5C8ULN3"/>
<dbReference type="Pfam" id="PF00700">
    <property type="entry name" value="Flagellin_C"/>
    <property type="match status" value="1"/>
</dbReference>
<proteinExistence type="inferred from homology"/>
<gene>
    <name evidence="6" type="primary">flgL</name>
    <name evidence="6" type="ORF">FVP33_13655</name>
</gene>
<evidence type="ECO:0000313" key="6">
    <source>
        <dbReference type="EMBL" id="TXN29223.1"/>
    </source>
</evidence>
<dbReference type="EMBL" id="VRMG01000009">
    <property type="protein sequence ID" value="TXN29223.1"/>
    <property type="molecule type" value="Genomic_DNA"/>
</dbReference>
<keyword evidence="3" id="KW-0975">Bacterial flagellum</keyword>
<evidence type="ECO:0000313" key="7">
    <source>
        <dbReference type="Proteomes" id="UP000321379"/>
    </source>
</evidence>
<comment type="similarity">
    <text evidence="2">Belongs to the bacterial flagellin family.</text>
</comment>
<keyword evidence="7" id="KW-1185">Reference proteome</keyword>
<organism evidence="6 7">
    <name type="scientific">Lacisediminihabitans profunda</name>
    <dbReference type="NCBI Taxonomy" id="2594790"/>
    <lineage>
        <taxon>Bacteria</taxon>
        <taxon>Bacillati</taxon>
        <taxon>Actinomycetota</taxon>
        <taxon>Actinomycetes</taxon>
        <taxon>Micrococcales</taxon>
        <taxon>Microbacteriaceae</taxon>
        <taxon>Lacisediminihabitans</taxon>
    </lineage>
</organism>
<protein>
    <submittedName>
        <fullName evidence="6">Flagellar hook-associated protein 3</fullName>
    </submittedName>
</protein>
<reference evidence="6 7" key="1">
    <citation type="submission" date="2019-08" db="EMBL/GenBank/DDBJ databases">
        <title>Bacterial whole genome sequence for Glaciihabitans sp. CHu50b-6-2.</title>
        <authorList>
            <person name="Jin L."/>
        </authorList>
    </citation>
    <scope>NUCLEOTIDE SEQUENCE [LARGE SCALE GENOMIC DNA]</scope>
    <source>
        <strain evidence="6 7">CHu50b-6-2</strain>
    </source>
</reference>
<dbReference type="PANTHER" id="PTHR42792:SF1">
    <property type="entry name" value="FLAGELLAR HOOK-ASSOCIATED PROTEIN 3"/>
    <property type="match status" value="1"/>
</dbReference>
<dbReference type="InterPro" id="IPR046358">
    <property type="entry name" value="Flagellin_C"/>
</dbReference>